<keyword evidence="5" id="KW-1185">Reference proteome</keyword>
<dbReference type="PROSITE" id="PS51257">
    <property type="entry name" value="PROKAR_LIPOPROTEIN"/>
    <property type="match status" value="1"/>
</dbReference>
<evidence type="ECO:0000256" key="2">
    <source>
        <dbReference type="ARBA" id="ARBA00022448"/>
    </source>
</evidence>
<comment type="similarity">
    <text evidence="1">Belongs to the bacterial solute-binding protein 1 family.</text>
</comment>
<keyword evidence="3" id="KW-0732">Signal</keyword>
<dbReference type="PANTHER" id="PTHR43649">
    <property type="entry name" value="ARABINOSE-BINDING PROTEIN-RELATED"/>
    <property type="match status" value="1"/>
</dbReference>
<dbReference type="EMBL" id="CP045915">
    <property type="protein sequence ID" value="QGH36245.1"/>
    <property type="molecule type" value="Genomic_DNA"/>
</dbReference>
<gene>
    <name evidence="4" type="ORF">GI584_20335</name>
</gene>
<dbReference type="InterPro" id="IPR006059">
    <property type="entry name" value="SBP"/>
</dbReference>
<evidence type="ECO:0000313" key="5">
    <source>
        <dbReference type="Proteomes" id="UP000339690"/>
    </source>
</evidence>
<dbReference type="Pfam" id="PF01547">
    <property type="entry name" value="SBP_bac_1"/>
    <property type="match status" value="1"/>
</dbReference>
<feature type="chain" id="PRO_5039592176" evidence="3">
    <location>
        <begin position="24"/>
        <end position="443"/>
    </location>
</feature>
<dbReference type="SUPFAM" id="SSF53850">
    <property type="entry name" value="Periplasmic binding protein-like II"/>
    <property type="match status" value="1"/>
</dbReference>
<dbReference type="AlphaFoldDB" id="A0A5Q2TND9"/>
<dbReference type="KEGG" id="grc:GI584_20335"/>
<proteinExistence type="inferred from homology"/>
<dbReference type="Proteomes" id="UP000339690">
    <property type="component" value="Chromosome"/>
</dbReference>
<evidence type="ECO:0000256" key="3">
    <source>
        <dbReference type="SAM" id="SignalP"/>
    </source>
</evidence>
<evidence type="ECO:0000256" key="1">
    <source>
        <dbReference type="ARBA" id="ARBA00008520"/>
    </source>
</evidence>
<keyword evidence="2" id="KW-0813">Transport</keyword>
<evidence type="ECO:0000313" key="4">
    <source>
        <dbReference type="EMBL" id="QGH36245.1"/>
    </source>
</evidence>
<name>A0A5Q2TND9_9BACI</name>
<sequence length="443" mass="50782">MKRKVLFLFLGLILLFVVGCSSDSDDNTTSEEEGEEPVEISYMTAPADSEGAEQFIEEEIIGAFEEDNPDIDVNWITNEDPATLQRQQLASGGGPDVILMDGASTLSQFQKADYLVPLDEYADEYGWSDRYADWAYDIGFSDGELYGLPSEFESLLIWYNKDLFEQNGWEPPNNFEEFMSLNQSIHENGQMPFSFGTTDFRTANEWWLSVVFNAYVGPERFKEVLQNKIPWTDDVVQGAVETYRDMWQEGYISDQQSHAISTDDAWSLFYNEQSAMHMEGTWSLTRFSTDSPSFEVDYFVMPPWREDVEENVPIALGESGGINANSEHTEEAARFLDWYYGEEIAQKWLNHGKFLPVNSVDPNESEELGALGASVYETLQSAFEEDRTGYAAWTYWGANSEQYLWENIDGVLLGETPVEEYLEMTQEQAERDEEEDLLFEFEE</sequence>
<dbReference type="InterPro" id="IPR050490">
    <property type="entry name" value="Bact_solute-bd_prot1"/>
</dbReference>
<feature type="signal peptide" evidence="3">
    <location>
        <begin position="1"/>
        <end position="23"/>
    </location>
</feature>
<organism evidence="4 5">
    <name type="scientific">Gracilibacillus salitolerans</name>
    <dbReference type="NCBI Taxonomy" id="2663022"/>
    <lineage>
        <taxon>Bacteria</taxon>
        <taxon>Bacillati</taxon>
        <taxon>Bacillota</taxon>
        <taxon>Bacilli</taxon>
        <taxon>Bacillales</taxon>
        <taxon>Bacillaceae</taxon>
        <taxon>Gracilibacillus</taxon>
    </lineage>
</organism>
<reference evidence="4 5" key="1">
    <citation type="submission" date="2019-11" db="EMBL/GenBank/DDBJ databases">
        <title>Gracilibacillus salitolerans sp. nov., a moderate halophile isolated from a saline soil in northwest China.</title>
        <authorList>
            <person name="Gan L."/>
        </authorList>
    </citation>
    <scope>NUCLEOTIDE SEQUENCE [LARGE SCALE GENOMIC DNA]</scope>
    <source>
        <strain evidence="4 5">SCU50</strain>
    </source>
</reference>
<dbReference type="PANTHER" id="PTHR43649:SF29">
    <property type="entry name" value="OSMOPROTECTIVE COMPOUNDS-BINDING PROTEIN GGTB"/>
    <property type="match status" value="1"/>
</dbReference>
<dbReference type="RefSeq" id="WP_153792419.1">
    <property type="nucleotide sequence ID" value="NZ_CP045915.1"/>
</dbReference>
<dbReference type="Gene3D" id="3.40.190.10">
    <property type="entry name" value="Periplasmic binding protein-like II"/>
    <property type="match status" value="2"/>
</dbReference>
<protein>
    <submittedName>
        <fullName evidence="4">Extracellular solute-binding protein</fullName>
    </submittedName>
</protein>
<accession>A0A5Q2TND9</accession>